<comment type="similarity">
    <text evidence="1">Belongs to the cycloisomerase 2 family.</text>
</comment>
<dbReference type="PANTHER" id="PTHR30344:SF1">
    <property type="entry name" value="6-PHOSPHOGLUCONOLACTONASE"/>
    <property type="match status" value="1"/>
</dbReference>
<accession>A0ABP5MNG3</accession>
<reference evidence="4" key="1">
    <citation type="journal article" date="2019" name="Int. J. Syst. Evol. Microbiol.">
        <title>The Global Catalogue of Microorganisms (GCM) 10K type strain sequencing project: providing services to taxonomists for standard genome sequencing and annotation.</title>
        <authorList>
            <consortium name="The Broad Institute Genomics Platform"/>
            <consortium name="The Broad Institute Genome Sequencing Center for Infectious Disease"/>
            <person name="Wu L."/>
            <person name="Ma J."/>
        </authorList>
    </citation>
    <scope>NUCLEOTIDE SEQUENCE [LARGE SCALE GENOMIC DNA]</scope>
    <source>
        <strain evidence="4">JCM 14917</strain>
    </source>
</reference>
<evidence type="ECO:0000256" key="2">
    <source>
        <dbReference type="SAM" id="MobiDB-lite"/>
    </source>
</evidence>
<evidence type="ECO:0000256" key="1">
    <source>
        <dbReference type="ARBA" id="ARBA00005564"/>
    </source>
</evidence>
<dbReference type="InterPro" id="IPR015943">
    <property type="entry name" value="WD40/YVTN_repeat-like_dom_sf"/>
</dbReference>
<evidence type="ECO:0000313" key="3">
    <source>
        <dbReference type="EMBL" id="GAA2175078.1"/>
    </source>
</evidence>
<dbReference type="InterPro" id="IPR011048">
    <property type="entry name" value="Haem_d1_sf"/>
</dbReference>
<protein>
    <submittedName>
        <fullName evidence="3">Lactonase family protein</fullName>
    </submittedName>
</protein>
<evidence type="ECO:0000313" key="4">
    <source>
        <dbReference type="Proteomes" id="UP001500974"/>
    </source>
</evidence>
<dbReference type="Pfam" id="PF10282">
    <property type="entry name" value="Lactonase"/>
    <property type="match status" value="1"/>
</dbReference>
<comment type="caution">
    <text evidence="3">The sequence shown here is derived from an EMBL/GenBank/DDBJ whole genome shotgun (WGS) entry which is preliminary data.</text>
</comment>
<feature type="region of interest" description="Disordered" evidence="2">
    <location>
        <begin position="136"/>
        <end position="157"/>
    </location>
</feature>
<dbReference type="InterPro" id="IPR019405">
    <property type="entry name" value="Lactonase_7-beta_prop"/>
</dbReference>
<sequence length="348" mass="36091">MDSDIVNLLIGTYASDGAEPGSGEGIWRVTLDRRRGALSGDHLITTTTAPSFLALHPSGNMLYAVQETEQGQVSAFSVQGENLLLQATVPTGGSFPCHLLAFNDALWVANYGDGVVSRLDLNDDGEPTGMPAVYRNSGSGPNSERQEGPHAHFVHDTGNGSVWVSDLGTDEIRRFTVSGPDGLAAVLPPATGPRHQAALPGGAVVVVGELDSRMHVLASDGSGSILSSVAALATPVPSGQPSQPSHIDVGVSPATRNLLYAATRGPDVLAVFAVEDGQTLRHLSDSPIGGAWPRHFAVVPTSDDGADFIVAANQYSSTLDVLRVDGVGHVEQVYSLALPVPACVIPAD</sequence>
<dbReference type="InterPro" id="IPR050282">
    <property type="entry name" value="Cycloisomerase_2"/>
</dbReference>
<dbReference type="RefSeq" id="WP_346027996.1">
    <property type="nucleotide sequence ID" value="NZ_BAAAON010000001.1"/>
</dbReference>
<dbReference type="EMBL" id="BAAAON010000001">
    <property type="protein sequence ID" value="GAA2175078.1"/>
    <property type="molecule type" value="Genomic_DNA"/>
</dbReference>
<name>A0ABP5MNG3_9MICC</name>
<dbReference type="SUPFAM" id="SSF51004">
    <property type="entry name" value="C-terminal (heme d1) domain of cytochrome cd1-nitrite reductase"/>
    <property type="match status" value="1"/>
</dbReference>
<keyword evidence="4" id="KW-1185">Reference proteome</keyword>
<gene>
    <name evidence="3" type="ORF">GCM10009784_16030</name>
</gene>
<dbReference type="PANTHER" id="PTHR30344">
    <property type="entry name" value="6-PHOSPHOGLUCONOLACTONASE-RELATED"/>
    <property type="match status" value="1"/>
</dbReference>
<feature type="compositionally biased region" description="Basic and acidic residues" evidence="2">
    <location>
        <begin position="144"/>
        <end position="155"/>
    </location>
</feature>
<dbReference type="Proteomes" id="UP001500974">
    <property type="component" value="Unassembled WGS sequence"/>
</dbReference>
<organism evidence="3 4">
    <name type="scientific">Arthrobacter parietis</name>
    <dbReference type="NCBI Taxonomy" id="271434"/>
    <lineage>
        <taxon>Bacteria</taxon>
        <taxon>Bacillati</taxon>
        <taxon>Actinomycetota</taxon>
        <taxon>Actinomycetes</taxon>
        <taxon>Micrococcales</taxon>
        <taxon>Micrococcaceae</taxon>
        <taxon>Arthrobacter</taxon>
    </lineage>
</organism>
<proteinExistence type="inferred from homology"/>
<dbReference type="Gene3D" id="2.130.10.10">
    <property type="entry name" value="YVTN repeat-like/Quinoprotein amine dehydrogenase"/>
    <property type="match status" value="1"/>
</dbReference>